<evidence type="ECO:0000256" key="3">
    <source>
        <dbReference type="ARBA" id="ARBA00022603"/>
    </source>
</evidence>
<keyword evidence="4" id="KW-0808">Transferase</keyword>
<dbReference type="AlphaFoldDB" id="A0A6L5XAE6"/>
<keyword evidence="5" id="KW-0949">S-adenosyl-L-methionine</keyword>
<accession>A0A6L5XAE6</accession>
<dbReference type="InterPro" id="IPR029063">
    <property type="entry name" value="SAM-dependent_MTases_sf"/>
</dbReference>
<dbReference type="PANTHER" id="PTHR42933:SF1">
    <property type="entry name" value="SITE-SPECIFIC DNA-METHYLTRANSFERASE (ADENINE-SPECIFIC)"/>
    <property type="match status" value="1"/>
</dbReference>
<comment type="caution">
    <text evidence="9">The sequence shown here is derived from an EMBL/GenBank/DDBJ whole genome shotgun (WGS) entry which is preliminary data.</text>
</comment>
<dbReference type="Gene3D" id="3.40.50.150">
    <property type="entry name" value="Vaccinia Virus protein VP39"/>
    <property type="match status" value="1"/>
</dbReference>
<dbReference type="EMBL" id="VULT01000001">
    <property type="protein sequence ID" value="MSS16218.1"/>
    <property type="molecule type" value="Genomic_DNA"/>
</dbReference>
<dbReference type="InterPro" id="IPR003356">
    <property type="entry name" value="DNA_methylase_A-5"/>
</dbReference>
<dbReference type="SUPFAM" id="SSF53335">
    <property type="entry name" value="S-adenosyl-L-methionine-dependent methyltransferases"/>
    <property type="match status" value="1"/>
</dbReference>
<dbReference type="GO" id="GO:0032259">
    <property type="term" value="P:methylation"/>
    <property type="evidence" value="ECO:0007669"/>
    <property type="project" value="UniProtKB-KW"/>
</dbReference>
<sequence length="251" mass="29249">MKRAIDKLGAYACKIGKDFSIAFEEMLDFFIETFDTDRVMRHECNYPALLAERKQDNPDMFELLVMWLELTTQGIKKNGAYDFFGTMYEEVVKGKFKSSSMGQFFTPLNLCQVMAELIYSPEMQTVNDCSCGSGRTLLAHFMKSDKTKFYYYYAEDLDPICVKMCALNFMIHGMLGQVVHHDALKQDFLGAYEVNEIKWPIPTPCCSIRKISEEEYWNRRDWLVKHNRKPLAEPIVDNTKPEYANLSLFNF</sequence>
<keyword evidence="3 9" id="KW-0489">Methyltransferase</keyword>
<reference evidence="9 10" key="1">
    <citation type="submission" date="2019-08" db="EMBL/GenBank/DDBJ databases">
        <title>In-depth cultivation of the pig gut microbiome towards novel bacterial diversity and tailored functional studies.</title>
        <authorList>
            <person name="Wylensek D."/>
            <person name="Hitch T.C.A."/>
            <person name="Clavel T."/>
        </authorList>
    </citation>
    <scope>NUCLEOTIDE SEQUENCE [LARGE SCALE GENOMIC DNA]</scope>
    <source>
        <strain evidence="9 10">Oil-RF-744-WCA-WT-10</strain>
    </source>
</reference>
<evidence type="ECO:0000313" key="9">
    <source>
        <dbReference type="EMBL" id="MSS16218.1"/>
    </source>
</evidence>
<dbReference type="Pfam" id="PF02384">
    <property type="entry name" value="N6_Mtase"/>
    <property type="match status" value="1"/>
</dbReference>
<dbReference type="Proteomes" id="UP000483362">
    <property type="component" value="Unassembled WGS sequence"/>
</dbReference>
<dbReference type="GO" id="GO:0009007">
    <property type="term" value="F:site-specific DNA-methyltransferase (adenine-specific) activity"/>
    <property type="evidence" value="ECO:0007669"/>
    <property type="project" value="UniProtKB-EC"/>
</dbReference>
<evidence type="ECO:0000256" key="4">
    <source>
        <dbReference type="ARBA" id="ARBA00022679"/>
    </source>
</evidence>
<evidence type="ECO:0000256" key="5">
    <source>
        <dbReference type="ARBA" id="ARBA00022691"/>
    </source>
</evidence>
<dbReference type="RefSeq" id="WP_154327996.1">
    <property type="nucleotide sequence ID" value="NZ_CP045696.1"/>
</dbReference>
<keyword evidence="6" id="KW-0680">Restriction system</keyword>
<evidence type="ECO:0000256" key="6">
    <source>
        <dbReference type="ARBA" id="ARBA00022747"/>
    </source>
</evidence>
<dbReference type="GO" id="GO:0008170">
    <property type="term" value="F:N-methyltransferase activity"/>
    <property type="evidence" value="ECO:0007669"/>
    <property type="project" value="InterPro"/>
</dbReference>
<gene>
    <name evidence="9" type="ORF">FYJ29_00285</name>
</gene>
<name>A0A6L5XAE6_9BACT</name>
<evidence type="ECO:0000313" key="10">
    <source>
        <dbReference type="Proteomes" id="UP000483362"/>
    </source>
</evidence>
<dbReference type="InterPro" id="IPR051537">
    <property type="entry name" value="DNA_Adenine_Mtase"/>
</dbReference>
<protein>
    <recommendedName>
        <fullName evidence="2">site-specific DNA-methyltransferase (adenine-specific)</fullName>
        <ecNumber evidence="2">2.1.1.72</ecNumber>
    </recommendedName>
</protein>
<dbReference type="GO" id="GO:0003677">
    <property type="term" value="F:DNA binding"/>
    <property type="evidence" value="ECO:0007669"/>
    <property type="project" value="InterPro"/>
</dbReference>
<proteinExistence type="inferred from homology"/>
<dbReference type="GO" id="GO:0009307">
    <property type="term" value="P:DNA restriction-modification system"/>
    <property type="evidence" value="ECO:0007669"/>
    <property type="project" value="UniProtKB-KW"/>
</dbReference>
<organism evidence="9 10">
    <name type="scientific">Sodaliphilus pleomorphus</name>
    <dbReference type="NCBI Taxonomy" id="2606626"/>
    <lineage>
        <taxon>Bacteria</taxon>
        <taxon>Pseudomonadati</taxon>
        <taxon>Bacteroidota</taxon>
        <taxon>Bacteroidia</taxon>
        <taxon>Bacteroidales</taxon>
        <taxon>Muribaculaceae</taxon>
        <taxon>Sodaliphilus</taxon>
    </lineage>
</organism>
<evidence type="ECO:0000256" key="2">
    <source>
        <dbReference type="ARBA" id="ARBA00011900"/>
    </source>
</evidence>
<comment type="catalytic activity">
    <reaction evidence="7">
        <text>a 2'-deoxyadenosine in DNA + S-adenosyl-L-methionine = an N(6)-methyl-2'-deoxyadenosine in DNA + S-adenosyl-L-homocysteine + H(+)</text>
        <dbReference type="Rhea" id="RHEA:15197"/>
        <dbReference type="Rhea" id="RHEA-COMP:12418"/>
        <dbReference type="Rhea" id="RHEA-COMP:12419"/>
        <dbReference type="ChEBI" id="CHEBI:15378"/>
        <dbReference type="ChEBI" id="CHEBI:57856"/>
        <dbReference type="ChEBI" id="CHEBI:59789"/>
        <dbReference type="ChEBI" id="CHEBI:90615"/>
        <dbReference type="ChEBI" id="CHEBI:90616"/>
        <dbReference type="EC" id="2.1.1.72"/>
    </reaction>
</comment>
<dbReference type="EC" id="2.1.1.72" evidence="2"/>
<comment type="similarity">
    <text evidence="1">Belongs to the N(4)/N(6)-methyltransferase family.</text>
</comment>
<dbReference type="PANTHER" id="PTHR42933">
    <property type="entry name" value="SLR6095 PROTEIN"/>
    <property type="match status" value="1"/>
</dbReference>
<evidence type="ECO:0000256" key="7">
    <source>
        <dbReference type="ARBA" id="ARBA00047942"/>
    </source>
</evidence>
<keyword evidence="10" id="KW-1185">Reference proteome</keyword>
<evidence type="ECO:0000256" key="1">
    <source>
        <dbReference type="ARBA" id="ARBA00006594"/>
    </source>
</evidence>
<evidence type="ECO:0000259" key="8">
    <source>
        <dbReference type="Pfam" id="PF02384"/>
    </source>
</evidence>
<feature type="domain" description="DNA methylase adenine-specific" evidence="8">
    <location>
        <begin position="81"/>
        <end position="187"/>
    </location>
</feature>